<feature type="domain" description="HTH cro/C1-type" evidence="2">
    <location>
        <begin position="38"/>
        <end position="92"/>
    </location>
</feature>
<dbReference type="SUPFAM" id="SSF47413">
    <property type="entry name" value="lambda repressor-like DNA-binding domains"/>
    <property type="match status" value="1"/>
</dbReference>
<protein>
    <submittedName>
        <fullName evidence="3">Helix-turn-helix transcriptional regulator</fullName>
    </submittedName>
</protein>
<dbReference type="SMART" id="SM00530">
    <property type="entry name" value="HTH_XRE"/>
    <property type="match status" value="1"/>
</dbReference>
<gene>
    <name evidence="3" type="ORF">KCV87_09830</name>
</gene>
<dbReference type="CDD" id="cd00093">
    <property type="entry name" value="HTH_XRE"/>
    <property type="match status" value="1"/>
</dbReference>
<feature type="compositionally biased region" description="Polar residues" evidence="1">
    <location>
        <begin position="7"/>
        <end position="17"/>
    </location>
</feature>
<dbReference type="GO" id="GO:0003677">
    <property type="term" value="F:DNA binding"/>
    <property type="evidence" value="ECO:0007669"/>
    <property type="project" value="InterPro"/>
</dbReference>
<evidence type="ECO:0000313" key="4">
    <source>
        <dbReference type="Proteomes" id="UP000677152"/>
    </source>
</evidence>
<dbReference type="Gene3D" id="1.10.260.40">
    <property type="entry name" value="lambda repressor-like DNA-binding domains"/>
    <property type="match status" value="1"/>
</dbReference>
<feature type="region of interest" description="Disordered" evidence="1">
    <location>
        <begin position="1"/>
        <end position="37"/>
    </location>
</feature>
<evidence type="ECO:0000313" key="3">
    <source>
        <dbReference type="EMBL" id="QUF06323.1"/>
    </source>
</evidence>
<feature type="region of interest" description="Disordered" evidence="1">
    <location>
        <begin position="99"/>
        <end position="121"/>
    </location>
</feature>
<evidence type="ECO:0000256" key="1">
    <source>
        <dbReference type="SAM" id="MobiDB-lite"/>
    </source>
</evidence>
<accession>A0AA45LB30</accession>
<dbReference type="InterPro" id="IPR010982">
    <property type="entry name" value="Lambda_DNA-bd_dom_sf"/>
</dbReference>
<dbReference type="AlphaFoldDB" id="A0AA45LB30"/>
<feature type="compositionally biased region" description="Basic and acidic residues" evidence="1">
    <location>
        <begin position="26"/>
        <end position="37"/>
    </location>
</feature>
<organism evidence="3 4">
    <name type="scientific">Actinosynnema pretiosum subsp. pretiosum</name>
    <dbReference type="NCBI Taxonomy" id="103721"/>
    <lineage>
        <taxon>Bacteria</taxon>
        <taxon>Bacillati</taxon>
        <taxon>Actinomycetota</taxon>
        <taxon>Actinomycetes</taxon>
        <taxon>Pseudonocardiales</taxon>
        <taxon>Pseudonocardiaceae</taxon>
        <taxon>Actinosynnema</taxon>
    </lineage>
</organism>
<dbReference type="Proteomes" id="UP000677152">
    <property type="component" value="Chromosome"/>
</dbReference>
<dbReference type="PROSITE" id="PS50943">
    <property type="entry name" value="HTH_CROC1"/>
    <property type="match status" value="1"/>
</dbReference>
<evidence type="ECO:0000259" key="2">
    <source>
        <dbReference type="PROSITE" id="PS50943"/>
    </source>
</evidence>
<proteinExistence type="predicted"/>
<name>A0AA45LB30_9PSEU</name>
<dbReference type="EMBL" id="CP073249">
    <property type="protein sequence ID" value="QUF06323.1"/>
    <property type="molecule type" value="Genomic_DNA"/>
</dbReference>
<dbReference type="InterPro" id="IPR001387">
    <property type="entry name" value="Cro/C1-type_HTH"/>
</dbReference>
<reference evidence="3" key="1">
    <citation type="submission" date="2021-04" db="EMBL/GenBank/DDBJ databases">
        <title>Genomic sequence of Actinosynnema pretiosum subsp. pretiosum ATCC 31280 (C-14919).</title>
        <authorList>
            <person name="Bai L."/>
            <person name="Wang X."/>
            <person name="Xiao Y."/>
        </authorList>
    </citation>
    <scope>NUCLEOTIDE SEQUENCE</scope>
    <source>
        <strain evidence="3">ATCC 31280</strain>
    </source>
</reference>
<sequence length="121" mass="13201">MAKMRIEQSTQNNSATAPESAAAERPTTDRRADLARDLDELRLPRGLPYRDLARRTGCARSTLHDALAGRGFPRLDTVLAVARACGDDPAGWRGRWVAARPRAGHTPGTAPTTSRQRTRPS</sequence>
<dbReference type="Pfam" id="PF13560">
    <property type="entry name" value="HTH_31"/>
    <property type="match status" value="1"/>
</dbReference>